<reference evidence="2 3" key="1">
    <citation type="submission" date="2013-12" db="EMBL/GenBank/DDBJ databases">
        <title>Interactions Between Genome Architecture and Virulence Genes in Pseudomonas syringae, strain CC1557 as a model.</title>
        <authorList>
            <person name="Baltrus D."/>
            <person name="Hockett K."/>
            <person name="Karlsrud E."/>
            <person name="Dougherty K."/>
            <person name="Nishimura M."/>
        </authorList>
    </citation>
    <scope>NUCLEOTIDE SEQUENCE [LARGE SCALE GENOMIC DNA]</scope>
    <source>
        <strain evidence="2 3">CC1557</strain>
    </source>
</reference>
<dbReference type="KEGG" id="psyr:N018_12205"/>
<dbReference type="Proteomes" id="UP000019089">
    <property type="component" value="Chromosome"/>
</dbReference>
<keyword evidence="1" id="KW-0472">Membrane</keyword>
<dbReference type="EMBL" id="CP007014">
    <property type="protein sequence ID" value="AHG43573.1"/>
    <property type="molecule type" value="Genomic_DNA"/>
</dbReference>
<keyword evidence="1" id="KW-0812">Transmembrane</keyword>
<evidence type="ECO:0000313" key="2">
    <source>
        <dbReference type="EMBL" id="AHG43573.1"/>
    </source>
</evidence>
<name>W0N2R4_PSESX</name>
<evidence type="ECO:0000256" key="1">
    <source>
        <dbReference type="SAM" id="Phobius"/>
    </source>
</evidence>
<dbReference type="HOGENOM" id="CLU_3275422_0_0_6"/>
<proteinExistence type="predicted"/>
<accession>W0N2R4</accession>
<keyword evidence="1" id="KW-1133">Transmembrane helix</keyword>
<organism evidence="2 3">
    <name type="scientific">Pseudomonas syringae CC1557</name>
    <dbReference type="NCBI Taxonomy" id="1357279"/>
    <lineage>
        <taxon>Bacteria</taxon>
        <taxon>Pseudomonadati</taxon>
        <taxon>Pseudomonadota</taxon>
        <taxon>Gammaproteobacteria</taxon>
        <taxon>Pseudomonadales</taxon>
        <taxon>Pseudomonadaceae</taxon>
        <taxon>Pseudomonas</taxon>
        <taxon>Pseudomonas syringae</taxon>
    </lineage>
</organism>
<sequence length="41" mass="4928">MAFIKFLYLPFAVAVLGSAWFSYMMFIKDFSRELHFETWVS</sequence>
<feature type="transmembrane region" description="Helical" evidence="1">
    <location>
        <begin position="6"/>
        <end position="26"/>
    </location>
</feature>
<dbReference type="AlphaFoldDB" id="W0N2R4"/>
<evidence type="ECO:0000313" key="3">
    <source>
        <dbReference type="Proteomes" id="UP000019089"/>
    </source>
</evidence>
<gene>
    <name evidence="2" type="ORF">N018_12205</name>
</gene>
<protein>
    <submittedName>
        <fullName evidence="2">Uncharacterized protein</fullName>
    </submittedName>
</protein>